<name>A0A921TAY9_9RHOB</name>
<sequence length="22" mass="2354">MELAAIGAPTRRMTTAYAGCLR</sequence>
<comment type="caution">
    <text evidence="1">The sequence shown here is derived from an EMBL/GenBank/DDBJ whole genome shotgun (WGS) entry which is preliminary data.</text>
</comment>
<dbReference type="Proteomes" id="UP000698242">
    <property type="component" value="Unassembled WGS sequence"/>
</dbReference>
<evidence type="ECO:0000313" key="2">
    <source>
        <dbReference type="Proteomes" id="UP000698242"/>
    </source>
</evidence>
<protein>
    <submittedName>
        <fullName evidence="1">Uncharacterized protein</fullName>
    </submittedName>
</protein>
<proteinExistence type="predicted"/>
<gene>
    <name evidence="1" type="ORF">PMES_03254</name>
</gene>
<keyword evidence="2" id="KW-1185">Reference proteome</keyword>
<dbReference type="EMBL" id="APKE01000052">
    <property type="protein sequence ID" value="KAF0674445.1"/>
    <property type="molecule type" value="Genomic_DNA"/>
</dbReference>
<accession>A0A921TAY9</accession>
<evidence type="ECO:0000313" key="1">
    <source>
        <dbReference type="EMBL" id="KAF0674445.1"/>
    </source>
</evidence>
<reference evidence="1" key="1">
    <citation type="submission" date="2013-03" db="EMBL/GenBank/DDBJ databases">
        <title>Genome Sequence of the Profundibacterium mesophilum strain KAUST100406-0324T from Red Sea, a novel genus in the family Rhodobacteraceae.</title>
        <authorList>
            <person name="Essack M."/>
            <person name="Alam I."/>
            <person name="Lafi F."/>
            <person name="Alawi W."/>
            <person name="Kamanu F."/>
            <person name="Al-Suwailem A."/>
            <person name="Lee O.O."/>
            <person name="Xu Y."/>
            <person name="Bajic V."/>
            <person name="Qian P.-Y."/>
            <person name="Archer J."/>
        </authorList>
    </citation>
    <scope>NUCLEOTIDE SEQUENCE</scope>
    <source>
        <strain evidence="1">KAUST100406-0324</strain>
    </source>
</reference>
<feature type="non-terminal residue" evidence="1">
    <location>
        <position position="22"/>
    </location>
</feature>
<organism evidence="1 2">
    <name type="scientific">Profundibacterium mesophilum KAUST100406-0324</name>
    <dbReference type="NCBI Taxonomy" id="1037889"/>
    <lineage>
        <taxon>Bacteria</taxon>
        <taxon>Pseudomonadati</taxon>
        <taxon>Pseudomonadota</taxon>
        <taxon>Alphaproteobacteria</taxon>
        <taxon>Rhodobacterales</taxon>
        <taxon>Roseobacteraceae</taxon>
        <taxon>Profundibacterium</taxon>
    </lineage>
</organism>
<dbReference type="AlphaFoldDB" id="A0A921TAY9"/>